<dbReference type="AlphaFoldDB" id="C4WN38"/>
<evidence type="ECO:0000256" key="5">
    <source>
        <dbReference type="ARBA" id="ARBA00022729"/>
    </source>
</evidence>
<evidence type="ECO:0000259" key="10">
    <source>
        <dbReference type="Pfam" id="PF13407"/>
    </source>
</evidence>
<dbReference type="FunFam" id="3.40.50.2300:FF:000078">
    <property type="entry name" value="D-xylose ABC transporter substrate-binding protein"/>
    <property type="match status" value="1"/>
</dbReference>
<comment type="caution">
    <text evidence="11">The sequence shown here is derived from an EMBL/GenBank/DDBJ whole genome shotgun (WGS) entry which is preliminary data.</text>
</comment>
<sequence>MDCRFHPRSSTRTIRSKMRYVNQKMLAIHFSSRINGVRGWGSVAFAMLSDGVILARGAFGRISHSRNKQLQSGLFCRAELRGRNTFGGADWYQPAASRCCLEEICMKRRNFLTGALVAAALGIGAMASTPVYASPENPVIGFSIDDLRVERWARDRDYFIEAAETLGAKVNVQSADGNEEKQVKQVENLIAQGVDAIVIVPMNSKVFDAVVADAKASGIKVLSYDRLILNADIDAYISFDNERVGFMQAEAVLKAKPEGNYYLLGGSPTDNNAKLLRAGQEKALKEAIDSGKVKVIGSQWVKEWSPTEALSIMENALTAAQNKIDAVVASNDGTAGGAIQALAAQGLAGKTAVSGQDSDLAAVKRLIDGTQTVTVYKPLKLIASEAAKLTVQMVKGETPEFNSKLDNGGKQVDTLLLTPTAVTKDNIDIYVQDGFYTKEQIYGK</sequence>
<dbReference type="InterPro" id="IPR028082">
    <property type="entry name" value="Peripla_BP_I"/>
</dbReference>
<dbReference type="GO" id="GO:0048029">
    <property type="term" value="F:monosaccharide binding"/>
    <property type="evidence" value="ECO:0007669"/>
    <property type="project" value="InterPro"/>
</dbReference>
<evidence type="ECO:0000256" key="4">
    <source>
        <dbReference type="ARBA" id="ARBA00022597"/>
    </source>
</evidence>
<keyword evidence="5" id="KW-0732">Signal</keyword>
<comment type="subcellular location">
    <subcellularLocation>
        <location evidence="1">Periplasm</location>
    </subcellularLocation>
</comment>
<evidence type="ECO:0000256" key="3">
    <source>
        <dbReference type="ARBA" id="ARBA00022448"/>
    </source>
</evidence>
<keyword evidence="6" id="KW-0574">Periplasm</keyword>
<keyword evidence="9" id="KW-0472">Membrane</keyword>
<dbReference type="InterPro" id="IPR025997">
    <property type="entry name" value="SBP_2_dom"/>
</dbReference>
<reference evidence="11 12" key="1">
    <citation type="submission" date="2009-05" db="EMBL/GenBank/DDBJ databases">
        <authorList>
            <person name="Setubal J.C."/>
            <person name="Boyle S."/>
            <person name="Crasta O.R."/>
            <person name="Gillespie J.J."/>
            <person name="Kenyon R.W."/>
            <person name="Lu J."/>
            <person name="Mane S."/>
            <person name="Nagrani S."/>
            <person name="Shallom J.M."/>
            <person name="Shallom S."/>
            <person name="Shukla M."/>
            <person name="Snyder E.E."/>
            <person name="Sobral B.W."/>
            <person name="Wattam A.R."/>
            <person name="Will R."/>
            <person name="Williams K."/>
            <person name="Yoo H."/>
            <person name="Munk C."/>
            <person name="Tapia R."/>
            <person name="Green L."/>
            <person name="Rogers Y."/>
            <person name="Detter J.C."/>
            <person name="Bruce D."/>
            <person name="Brettin T.S."/>
            <person name="Tsolis R."/>
        </authorList>
    </citation>
    <scope>NUCLEOTIDE SEQUENCE [LARGE SCALE GENOMIC DNA]</scope>
    <source>
        <strain evidence="11 12">LMG 3301</strain>
    </source>
</reference>
<evidence type="ECO:0000256" key="9">
    <source>
        <dbReference type="SAM" id="Phobius"/>
    </source>
</evidence>
<keyword evidence="9" id="KW-1133">Transmembrane helix</keyword>
<evidence type="ECO:0000256" key="7">
    <source>
        <dbReference type="ARBA" id="ARBA00054884"/>
    </source>
</evidence>
<feature type="transmembrane region" description="Helical" evidence="9">
    <location>
        <begin position="111"/>
        <end position="133"/>
    </location>
</feature>
<evidence type="ECO:0000256" key="6">
    <source>
        <dbReference type="ARBA" id="ARBA00022764"/>
    </source>
</evidence>
<dbReference type="InterPro" id="IPR050555">
    <property type="entry name" value="Bact_Solute-Bind_Prot2"/>
</dbReference>
<comment type="similarity">
    <text evidence="2">Belongs to the bacterial solute-binding protein 2 family.</text>
</comment>
<dbReference type="Gene3D" id="3.40.50.2300">
    <property type="match status" value="2"/>
</dbReference>
<dbReference type="PANTHER" id="PTHR30036">
    <property type="entry name" value="D-XYLOSE-BINDING PERIPLASMIC PROTEIN"/>
    <property type="match status" value="1"/>
</dbReference>
<accession>C4WN38</accession>
<dbReference type="PANTHER" id="PTHR30036:SF1">
    <property type="entry name" value="D-XYLOSE-BINDING PERIPLASMIC PROTEIN"/>
    <property type="match status" value="1"/>
</dbReference>
<proteinExistence type="inferred from homology"/>
<comment type="function">
    <text evidence="7">Involved in the high-affinity D-xylose membrane transport system. Binds with high affinity to xylose.</text>
</comment>
<dbReference type="EMBL" id="ACQA01000002">
    <property type="protein sequence ID" value="EEQ93350.1"/>
    <property type="molecule type" value="Genomic_DNA"/>
</dbReference>
<feature type="domain" description="Periplasmic binding protein" evidence="10">
    <location>
        <begin position="140"/>
        <end position="397"/>
    </location>
</feature>
<keyword evidence="4" id="KW-0762">Sugar transport</keyword>
<gene>
    <name evidence="11" type="primary">xylF</name>
    <name evidence="11" type="ORF">OINT_2000498</name>
</gene>
<organism evidence="11 12">
    <name type="scientific">Brucella intermedia LMG 3301</name>
    <dbReference type="NCBI Taxonomy" id="641118"/>
    <lineage>
        <taxon>Bacteria</taxon>
        <taxon>Pseudomonadati</taxon>
        <taxon>Pseudomonadota</taxon>
        <taxon>Alphaproteobacteria</taxon>
        <taxon>Hyphomicrobiales</taxon>
        <taxon>Brucellaceae</taxon>
        <taxon>Brucella/Ochrobactrum group</taxon>
        <taxon>Brucella</taxon>
    </lineage>
</organism>
<name>C4WN38_9HYPH</name>
<evidence type="ECO:0000256" key="1">
    <source>
        <dbReference type="ARBA" id="ARBA00004418"/>
    </source>
</evidence>
<dbReference type="NCBIfam" id="TIGR02634">
    <property type="entry name" value="xylF"/>
    <property type="match status" value="1"/>
</dbReference>
<keyword evidence="3" id="KW-0813">Transport</keyword>
<dbReference type="GO" id="GO:0030288">
    <property type="term" value="C:outer membrane-bounded periplasmic space"/>
    <property type="evidence" value="ECO:0007669"/>
    <property type="project" value="TreeGrafter"/>
</dbReference>
<evidence type="ECO:0000313" key="12">
    <source>
        <dbReference type="Proteomes" id="UP000004386"/>
    </source>
</evidence>
<dbReference type="SUPFAM" id="SSF53822">
    <property type="entry name" value="Periplasmic binding protein-like I"/>
    <property type="match status" value="1"/>
</dbReference>
<dbReference type="CDD" id="cd19991">
    <property type="entry name" value="PBP1_ABC_xylose_binding"/>
    <property type="match status" value="1"/>
</dbReference>
<protein>
    <recommendedName>
        <fullName evidence="8">D-xylose-binding periplasmic protein</fullName>
    </recommendedName>
</protein>
<evidence type="ECO:0000313" key="11">
    <source>
        <dbReference type="EMBL" id="EEQ93350.1"/>
    </source>
</evidence>
<evidence type="ECO:0000256" key="8">
    <source>
        <dbReference type="ARBA" id="ARBA00071234"/>
    </source>
</evidence>
<evidence type="ECO:0000256" key="2">
    <source>
        <dbReference type="ARBA" id="ARBA00007639"/>
    </source>
</evidence>
<dbReference type="Pfam" id="PF13407">
    <property type="entry name" value="Peripla_BP_4"/>
    <property type="match status" value="1"/>
</dbReference>
<dbReference type="GO" id="GO:0015753">
    <property type="term" value="P:D-xylose transmembrane transport"/>
    <property type="evidence" value="ECO:0007669"/>
    <property type="project" value="InterPro"/>
</dbReference>
<dbReference type="HOGENOM" id="CLU_037628_13_0_5"/>
<keyword evidence="9" id="KW-0812">Transmembrane</keyword>
<dbReference type="Proteomes" id="UP000004386">
    <property type="component" value="Unassembled WGS sequence"/>
</dbReference>
<dbReference type="InterPro" id="IPR013456">
    <property type="entry name" value="XylF"/>
</dbReference>